<dbReference type="EMBL" id="AMZY02000001">
    <property type="protein sequence ID" value="EMS35367.1"/>
    <property type="molecule type" value="Genomic_DNA"/>
</dbReference>
<name>M7Y3T4_9BACT</name>
<evidence type="ECO:0000313" key="2">
    <source>
        <dbReference type="EMBL" id="EMS35367.1"/>
    </source>
</evidence>
<protein>
    <submittedName>
        <fullName evidence="2">Uncharacterized protein</fullName>
    </submittedName>
</protein>
<reference evidence="2" key="1">
    <citation type="submission" date="2013-01" db="EMBL/GenBank/DDBJ databases">
        <title>Genome assembly of Mariniradius saccharolyticus AK6.</title>
        <authorList>
            <person name="Vaidya B."/>
            <person name="Khatri I."/>
            <person name="Tanuku N.R.S."/>
            <person name="Subramanian S."/>
            <person name="Pinnaka A."/>
        </authorList>
    </citation>
    <scope>NUCLEOTIDE SEQUENCE [LARGE SCALE GENOMIC DNA]</scope>
    <source>
        <strain evidence="2">AK6</strain>
    </source>
</reference>
<proteinExistence type="predicted"/>
<comment type="caution">
    <text evidence="2">The sequence shown here is derived from an EMBL/GenBank/DDBJ whole genome shotgun (WGS) entry which is preliminary data.</text>
</comment>
<dbReference type="AlphaFoldDB" id="M7Y3T4"/>
<feature type="compositionally biased region" description="Polar residues" evidence="1">
    <location>
        <begin position="1"/>
        <end position="10"/>
    </location>
</feature>
<organism evidence="2 3">
    <name type="scientific">Mariniradius saccharolyticus AK6</name>
    <dbReference type="NCBI Taxonomy" id="1239962"/>
    <lineage>
        <taxon>Bacteria</taxon>
        <taxon>Pseudomonadati</taxon>
        <taxon>Bacteroidota</taxon>
        <taxon>Cytophagia</taxon>
        <taxon>Cytophagales</taxon>
        <taxon>Cyclobacteriaceae</taxon>
        <taxon>Mariniradius</taxon>
    </lineage>
</organism>
<evidence type="ECO:0000313" key="3">
    <source>
        <dbReference type="Proteomes" id="UP000010953"/>
    </source>
</evidence>
<feature type="compositionally biased region" description="Polar residues" evidence="1">
    <location>
        <begin position="17"/>
        <end position="30"/>
    </location>
</feature>
<sequence length="43" mass="5034">MNDNFLTPRTSYEKENANQQQQDYCKTDSQGFEKNADKLFDNG</sequence>
<keyword evidence="3" id="KW-1185">Reference proteome</keyword>
<dbReference type="STRING" id="1239962.C943_00140"/>
<accession>M7Y3T4</accession>
<gene>
    <name evidence="2" type="ORF">C943_00140</name>
</gene>
<dbReference type="Proteomes" id="UP000010953">
    <property type="component" value="Unassembled WGS sequence"/>
</dbReference>
<evidence type="ECO:0000256" key="1">
    <source>
        <dbReference type="SAM" id="MobiDB-lite"/>
    </source>
</evidence>
<feature type="region of interest" description="Disordered" evidence="1">
    <location>
        <begin position="1"/>
        <end position="30"/>
    </location>
</feature>
<dbReference type="InParanoid" id="M7Y3T4"/>